<dbReference type="RefSeq" id="WP_108415133.1">
    <property type="nucleotide sequence ID" value="NZ_QAQA01000019.1"/>
</dbReference>
<evidence type="ECO:0000313" key="2">
    <source>
        <dbReference type="Proteomes" id="UP000250700"/>
    </source>
</evidence>
<comment type="caution">
    <text evidence="1">The sequence shown here is derived from an EMBL/GenBank/DDBJ whole genome shotgun (WGS) entry which is preliminary data.</text>
</comment>
<evidence type="ECO:0000313" key="1">
    <source>
        <dbReference type="EMBL" id="PUF82834.1"/>
    </source>
</evidence>
<sequence>MKYAYFKLDAVVTDKYVSMYNADVKPSREHILCRLLASLGAVGFKVIDGSFKVKINGVYFDTAPGCGWEAEDTDLLIGGKSLFLAIPDISCISGRLLQEEIRRAEESLRAYPSFENWIFNKLGIVGLAGVFWCNSSAWVMAFSRKRDAILFRVSLREEVACGKVPDECIRIKHSEYVALLEE</sequence>
<dbReference type="AlphaFoldDB" id="A0A315GAJ5"/>
<dbReference type="EMBL" id="QARU01000001">
    <property type="protein sequence ID" value="PUF82834.1"/>
    <property type="molecule type" value="Genomic_DNA"/>
</dbReference>
<proteinExistence type="predicted"/>
<accession>A0A315GAJ5</accession>
<dbReference type="Proteomes" id="UP000250700">
    <property type="component" value="Unassembled WGS sequence"/>
</dbReference>
<gene>
    <name evidence="1" type="ORF">DAX91_03350</name>
</gene>
<reference evidence="1 2" key="1">
    <citation type="submission" date="2018-04" db="EMBL/GenBank/DDBJ databases">
        <title>Whole genome sequencing of Salmonella enterica.</title>
        <authorList>
            <person name="Bell R."/>
        </authorList>
    </citation>
    <scope>NUCLEOTIDE SEQUENCE [LARGE SCALE GENOMIC DNA]</scope>
    <source>
        <strain evidence="1 2">CFSAN058603</strain>
    </source>
</reference>
<name>A0A315GAJ5_SALET</name>
<organism evidence="1 2">
    <name type="scientific">Salmonella enterica I</name>
    <dbReference type="NCBI Taxonomy" id="59201"/>
    <lineage>
        <taxon>Bacteria</taxon>
        <taxon>Pseudomonadati</taxon>
        <taxon>Pseudomonadota</taxon>
        <taxon>Gammaproteobacteria</taxon>
        <taxon>Enterobacterales</taxon>
        <taxon>Enterobacteriaceae</taxon>
        <taxon>Salmonella</taxon>
    </lineage>
</organism>
<protein>
    <submittedName>
        <fullName evidence="1">Uncharacterized protein</fullName>
    </submittedName>
</protein>